<feature type="compositionally biased region" description="Basic and acidic residues" evidence="9">
    <location>
        <begin position="173"/>
        <end position="185"/>
    </location>
</feature>
<evidence type="ECO:0000256" key="2">
    <source>
        <dbReference type="ARBA" id="ARBA00006991"/>
    </source>
</evidence>
<keyword evidence="5 8" id="KW-0863">Zinc-finger</keyword>
<evidence type="ECO:0000256" key="6">
    <source>
        <dbReference type="ARBA" id="ARBA00022833"/>
    </source>
</evidence>
<dbReference type="Ensembl" id="ENSNMLT00000013456.1">
    <property type="protein sequence ID" value="ENSNMLP00000011888.1"/>
    <property type="gene ID" value="ENSNMLG00000008152.1"/>
</dbReference>
<evidence type="ECO:0000256" key="1">
    <source>
        <dbReference type="ARBA" id="ARBA00004123"/>
    </source>
</evidence>
<dbReference type="GO" id="GO:0005634">
    <property type="term" value="C:nucleus"/>
    <property type="evidence" value="ECO:0007669"/>
    <property type="project" value="UniProtKB-SubCell"/>
</dbReference>
<dbReference type="Pfam" id="PF00096">
    <property type="entry name" value="zf-C2H2"/>
    <property type="match status" value="5"/>
</dbReference>
<name>A0A8C6T2E6_9GOBI</name>
<comment type="similarity">
    <text evidence="2">Belongs to the krueppel C2H2-type zinc-finger protein family.</text>
</comment>
<sequence length="338" mass="37897">MSKVQTLRALVNERLAAAAEGISALFERATAEYEEELCRSEEQNQRTQRLLDQALSRRVLKNQGLNQDFTETAWIKEEPEESVPESGAVRVNTEESSEQGEDISSETHFHSETEGHSEHSSDTDSDDDWEPPFSCSAAQMKTEADGENYNQVQGRDRSTKLSPNNKSAPETIVHNEDKSGPDRAEKKKKHQCSVCKKRFGGKGNLKRHIRVHTGVRPYSCSTCSKAFVGKANLIIHIRTHTGEKPYGCSTCNKAFVGKGDLIKHVRTHTGEKPFNCSTCNKAFAQRCNLIRHRRTHTGEKPYSCLTCNKAFSYKYQVMEHMSTHGAFTLATIVTIITS</sequence>
<dbReference type="FunFam" id="3.30.160.60:FF:000512">
    <property type="entry name" value="zinc finger protein 197 isoform X1"/>
    <property type="match status" value="1"/>
</dbReference>
<keyword evidence="6" id="KW-0862">Zinc</keyword>
<dbReference type="PANTHER" id="PTHR16515">
    <property type="entry name" value="PR DOMAIN ZINC FINGER PROTEIN"/>
    <property type="match status" value="1"/>
</dbReference>
<feature type="region of interest" description="Disordered" evidence="9">
    <location>
        <begin position="67"/>
        <end position="193"/>
    </location>
</feature>
<dbReference type="Proteomes" id="UP000694523">
    <property type="component" value="Unplaced"/>
</dbReference>
<keyword evidence="3" id="KW-0479">Metal-binding</keyword>
<dbReference type="SMART" id="SM00355">
    <property type="entry name" value="ZnF_C2H2"/>
    <property type="match status" value="5"/>
</dbReference>
<dbReference type="FunFam" id="3.30.160.60:FF:000145">
    <property type="entry name" value="Zinc finger protein 574"/>
    <property type="match status" value="1"/>
</dbReference>
<evidence type="ECO:0000313" key="11">
    <source>
        <dbReference type="Ensembl" id="ENSNMLP00000011888.1"/>
    </source>
</evidence>
<dbReference type="FunFam" id="3.30.160.60:FF:001767">
    <property type="entry name" value="Zinc finger protein 629"/>
    <property type="match status" value="1"/>
</dbReference>
<keyword evidence="7" id="KW-0539">Nucleus</keyword>
<feature type="compositionally biased region" description="Basic and acidic residues" evidence="9">
    <location>
        <begin position="105"/>
        <end position="122"/>
    </location>
</feature>
<feature type="domain" description="C2H2-type" evidence="10">
    <location>
        <begin position="274"/>
        <end position="301"/>
    </location>
</feature>
<evidence type="ECO:0000313" key="12">
    <source>
        <dbReference type="Proteomes" id="UP000694523"/>
    </source>
</evidence>
<accession>A0A8C6T2E6</accession>
<feature type="domain" description="C2H2-type" evidence="10">
    <location>
        <begin position="302"/>
        <end position="324"/>
    </location>
</feature>
<feature type="compositionally biased region" description="Acidic residues" evidence="9">
    <location>
        <begin position="95"/>
        <end position="104"/>
    </location>
</feature>
<dbReference type="AlphaFoldDB" id="A0A8C6T2E6"/>
<evidence type="ECO:0000256" key="3">
    <source>
        <dbReference type="ARBA" id="ARBA00022723"/>
    </source>
</evidence>
<feature type="domain" description="C2H2-type" evidence="10">
    <location>
        <begin position="246"/>
        <end position="273"/>
    </location>
</feature>
<dbReference type="Gene3D" id="3.30.160.60">
    <property type="entry name" value="Classic Zinc Finger"/>
    <property type="match status" value="5"/>
</dbReference>
<reference evidence="11" key="1">
    <citation type="submission" date="2025-08" db="UniProtKB">
        <authorList>
            <consortium name="Ensembl"/>
        </authorList>
    </citation>
    <scope>IDENTIFICATION</scope>
</reference>
<reference evidence="11" key="2">
    <citation type="submission" date="2025-09" db="UniProtKB">
        <authorList>
            <consortium name="Ensembl"/>
        </authorList>
    </citation>
    <scope>IDENTIFICATION</scope>
</reference>
<evidence type="ECO:0000256" key="4">
    <source>
        <dbReference type="ARBA" id="ARBA00022737"/>
    </source>
</evidence>
<organism evidence="11 12">
    <name type="scientific">Neogobius melanostomus</name>
    <name type="common">round goby</name>
    <dbReference type="NCBI Taxonomy" id="47308"/>
    <lineage>
        <taxon>Eukaryota</taxon>
        <taxon>Metazoa</taxon>
        <taxon>Chordata</taxon>
        <taxon>Craniata</taxon>
        <taxon>Vertebrata</taxon>
        <taxon>Euteleostomi</taxon>
        <taxon>Actinopterygii</taxon>
        <taxon>Neopterygii</taxon>
        <taxon>Teleostei</taxon>
        <taxon>Neoteleostei</taxon>
        <taxon>Acanthomorphata</taxon>
        <taxon>Gobiaria</taxon>
        <taxon>Gobiiformes</taxon>
        <taxon>Gobioidei</taxon>
        <taxon>Gobiidae</taxon>
        <taxon>Benthophilinae</taxon>
        <taxon>Neogobiini</taxon>
        <taxon>Neogobius</taxon>
    </lineage>
</organism>
<keyword evidence="12" id="KW-1185">Reference proteome</keyword>
<comment type="subcellular location">
    <subcellularLocation>
        <location evidence="1">Nucleus</location>
    </subcellularLocation>
</comment>
<dbReference type="InterPro" id="IPR013087">
    <property type="entry name" value="Znf_C2H2_type"/>
</dbReference>
<dbReference type="FunFam" id="3.30.160.60:FF:002343">
    <property type="entry name" value="Zinc finger protein 33A"/>
    <property type="match status" value="1"/>
</dbReference>
<keyword evidence="4" id="KW-0677">Repeat</keyword>
<dbReference type="GO" id="GO:0010468">
    <property type="term" value="P:regulation of gene expression"/>
    <property type="evidence" value="ECO:0007669"/>
    <property type="project" value="TreeGrafter"/>
</dbReference>
<feature type="domain" description="C2H2-type" evidence="10">
    <location>
        <begin position="190"/>
        <end position="217"/>
    </location>
</feature>
<dbReference type="GO" id="GO:0008270">
    <property type="term" value="F:zinc ion binding"/>
    <property type="evidence" value="ECO:0007669"/>
    <property type="project" value="UniProtKB-KW"/>
</dbReference>
<evidence type="ECO:0000256" key="7">
    <source>
        <dbReference type="ARBA" id="ARBA00023242"/>
    </source>
</evidence>
<protein>
    <recommendedName>
        <fullName evidence="10">C2H2-type domain-containing protein</fullName>
    </recommendedName>
</protein>
<evidence type="ECO:0000256" key="9">
    <source>
        <dbReference type="SAM" id="MobiDB-lite"/>
    </source>
</evidence>
<dbReference type="PROSITE" id="PS00028">
    <property type="entry name" value="ZINC_FINGER_C2H2_1"/>
    <property type="match status" value="5"/>
</dbReference>
<dbReference type="PANTHER" id="PTHR16515:SF49">
    <property type="entry name" value="GASTRULA ZINC FINGER PROTEIN XLCGF49.1-LIKE-RELATED"/>
    <property type="match status" value="1"/>
</dbReference>
<evidence type="ECO:0000259" key="10">
    <source>
        <dbReference type="PROSITE" id="PS50157"/>
    </source>
</evidence>
<dbReference type="FunFam" id="3.30.160.60:FF:001498">
    <property type="entry name" value="Zinc finger protein 404"/>
    <property type="match status" value="1"/>
</dbReference>
<dbReference type="InterPro" id="IPR036236">
    <property type="entry name" value="Znf_C2H2_sf"/>
</dbReference>
<proteinExistence type="inferred from homology"/>
<dbReference type="PROSITE" id="PS50157">
    <property type="entry name" value="ZINC_FINGER_C2H2_2"/>
    <property type="match status" value="5"/>
</dbReference>
<dbReference type="SUPFAM" id="SSF57667">
    <property type="entry name" value="beta-beta-alpha zinc fingers"/>
    <property type="match status" value="3"/>
</dbReference>
<dbReference type="InterPro" id="IPR050331">
    <property type="entry name" value="Zinc_finger"/>
</dbReference>
<evidence type="ECO:0000256" key="5">
    <source>
        <dbReference type="ARBA" id="ARBA00022771"/>
    </source>
</evidence>
<evidence type="ECO:0000256" key="8">
    <source>
        <dbReference type="PROSITE-ProRule" id="PRU00042"/>
    </source>
</evidence>
<feature type="domain" description="C2H2-type" evidence="10">
    <location>
        <begin position="218"/>
        <end position="245"/>
    </location>
</feature>